<keyword evidence="3" id="KW-0285">Flavoprotein</keyword>
<dbReference type="InterPro" id="IPR050416">
    <property type="entry name" value="FAD-linked_Oxidoreductase"/>
</dbReference>
<keyword evidence="9" id="KW-1185">Reference proteome</keyword>
<name>A0A6A6E0B4_9PEZI</name>
<dbReference type="InterPro" id="IPR016169">
    <property type="entry name" value="FAD-bd_PCMH_sub2"/>
</dbReference>
<protein>
    <submittedName>
        <fullName evidence="8">FAD binding domain protein</fullName>
    </submittedName>
</protein>
<sequence length="550" mass="60172">MTCPPLLWIGALLSIASTAAAASNSSCKCIPSDPCWPSATTWASLNETLTGRVLPTELPKSVCPRGGIGSQTYVVNATNATHVQTTLQFAREHNLKVNVNNTGHSGPGRSSTCGALFISTHHMKGLEFHQSYIPHSCAGNSSHMAASLGAGEQDDDVFQALAKYNAVAVGGTFNTVGIVGWSTGGGHGWLTSSYGMGADNIFEVEIVTPSGDIVIANECQNTQLFWAVRGGGGGTFGVITRITMKAYPMPQTTQWLWNVSTKNGTDTRDWWRLVAELHVKMVQINELGFQGYYTITGPKNGPLSMGGFFFAYDKSSSVIQNAMEPFVSHVNSAKDLASLSSNITRYDRWIDAYNALPKQTRDSSNGQGGTISTTRLLTRKGLTEDIDVSAKMFEATGPHAEEYESGIASHILAGSLIASSKPVNNALNPAWRGTAVHMIVKINWSDNLPEEQVLHFHDMMTNKTGYAMRKLSPDSGCYVNECDQYEPNWQWAMYGPNYSRLRAIKASYDTDDLLWCRRCIGSDEWTYNEEDGTLCRLTLTETWPNFAYQR</sequence>
<feature type="chain" id="PRO_5025481432" evidence="6">
    <location>
        <begin position="22"/>
        <end position="550"/>
    </location>
</feature>
<evidence type="ECO:0000256" key="3">
    <source>
        <dbReference type="ARBA" id="ARBA00022630"/>
    </source>
</evidence>
<dbReference type="AlphaFoldDB" id="A0A6A6E0B4"/>
<dbReference type="Pfam" id="PF08031">
    <property type="entry name" value="BBE"/>
    <property type="match status" value="1"/>
</dbReference>
<dbReference type="GO" id="GO:0071949">
    <property type="term" value="F:FAD binding"/>
    <property type="evidence" value="ECO:0007669"/>
    <property type="project" value="InterPro"/>
</dbReference>
<dbReference type="Proteomes" id="UP000800200">
    <property type="component" value="Unassembled WGS sequence"/>
</dbReference>
<keyword evidence="4" id="KW-0274">FAD</keyword>
<dbReference type="PANTHER" id="PTHR42973:SF39">
    <property type="entry name" value="FAD-BINDING PCMH-TYPE DOMAIN-CONTAINING PROTEIN"/>
    <property type="match status" value="1"/>
</dbReference>
<evidence type="ECO:0000256" key="4">
    <source>
        <dbReference type="ARBA" id="ARBA00022827"/>
    </source>
</evidence>
<evidence type="ECO:0000259" key="7">
    <source>
        <dbReference type="PROSITE" id="PS51387"/>
    </source>
</evidence>
<reference evidence="8" key="1">
    <citation type="journal article" date="2020" name="Stud. Mycol.">
        <title>101 Dothideomycetes genomes: a test case for predicting lifestyles and emergence of pathogens.</title>
        <authorList>
            <person name="Haridas S."/>
            <person name="Albert R."/>
            <person name="Binder M."/>
            <person name="Bloem J."/>
            <person name="Labutti K."/>
            <person name="Salamov A."/>
            <person name="Andreopoulos B."/>
            <person name="Baker S."/>
            <person name="Barry K."/>
            <person name="Bills G."/>
            <person name="Bluhm B."/>
            <person name="Cannon C."/>
            <person name="Castanera R."/>
            <person name="Culley D."/>
            <person name="Daum C."/>
            <person name="Ezra D."/>
            <person name="Gonzalez J."/>
            <person name="Henrissat B."/>
            <person name="Kuo A."/>
            <person name="Liang C."/>
            <person name="Lipzen A."/>
            <person name="Lutzoni F."/>
            <person name="Magnuson J."/>
            <person name="Mondo S."/>
            <person name="Nolan M."/>
            <person name="Ohm R."/>
            <person name="Pangilinan J."/>
            <person name="Park H.-J."/>
            <person name="Ramirez L."/>
            <person name="Alfaro M."/>
            <person name="Sun H."/>
            <person name="Tritt A."/>
            <person name="Yoshinaga Y."/>
            <person name="Zwiers L.-H."/>
            <person name="Turgeon B."/>
            <person name="Goodwin S."/>
            <person name="Spatafora J."/>
            <person name="Crous P."/>
            <person name="Grigoriev I."/>
        </authorList>
    </citation>
    <scope>NUCLEOTIDE SEQUENCE</scope>
    <source>
        <strain evidence="8">CBS 207.26</strain>
    </source>
</reference>
<dbReference type="Pfam" id="PF01565">
    <property type="entry name" value="FAD_binding_4"/>
    <property type="match status" value="1"/>
</dbReference>
<evidence type="ECO:0000313" key="9">
    <source>
        <dbReference type="Proteomes" id="UP000800200"/>
    </source>
</evidence>
<dbReference type="PROSITE" id="PS51387">
    <property type="entry name" value="FAD_PCMH"/>
    <property type="match status" value="1"/>
</dbReference>
<evidence type="ECO:0000256" key="5">
    <source>
        <dbReference type="ARBA" id="ARBA00023002"/>
    </source>
</evidence>
<organism evidence="8 9">
    <name type="scientific">Zopfia rhizophila CBS 207.26</name>
    <dbReference type="NCBI Taxonomy" id="1314779"/>
    <lineage>
        <taxon>Eukaryota</taxon>
        <taxon>Fungi</taxon>
        <taxon>Dikarya</taxon>
        <taxon>Ascomycota</taxon>
        <taxon>Pezizomycotina</taxon>
        <taxon>Dothideomycetes</taxon>
        <taxon>Dothideomycetes incertae sedis</taxon>
        <taxon>Zopfiaceae</taxon>
        <taxon>Zopfia</taxon>
    </lineage>
</organism>
<comment type="cofactor">
    <cofactor evidence="1">
        <name>FAD</name>
        <dbReference type="ChEBI" id="CHEBI:57692"/>
    </cofactor>
</comment>
<evidence type="ECO:0000256" key="6">
    <source>
        <dbReference type="SAM" id="SignalP"/>
    </source>
</evidence>
<dbReference type="Gene3D" id="3.30.465.10">
    <property type="match status" value="2"/>
</dbReference>
<evidence type="ECO:0000256" key="1">
    <source>
        <dbReference type="ARBA" id="ARBA00001974"/>
    </source>
</evidence>
<proteinExistence type="inferred from homology"/>
<evidence type="ECO:0000256" key="2">
    <source>
        <dbReference type="ARBA" id="ARBA00005466"/>
    </source>
</evidence>
<dbReference type="InterPro" id="IPR006094">
    <property type="entry name" value="Oxid_FAD_bind_N"/>
</dbReference>
<dbReference type="InterPro" id="IPR012951">
    <property type="entry name" value="BBE"/>
</dbReference>
<keyword evidence="6" id="KW-0732">Signal</keyword>
<dbReference type="OrthoDB" id="9983560at2759"/>
<dbReference type="PANTHER" id="PTHR42973">
    <property type="entry name" value="BINDING OXIDOREDUCTASE, PUTATIVE (AFU_ORTHOLOGUE AFUA_1G17690)-RELATED"/>
    <property type="match status" value="1"/>
</dbReference>
<feature type="domain" description="FAD-binding PCMH-type" evidence="7">
    <location>
        <begin position="67"/>
        <end position="249"/>
    </location>
</feature>
<evidence type="ECO:0000313" key="8">
    <source>
        <dbReference type="EMBL" id="KAF2183999.1"/>
    </source>
</evidence>
<dbReference type="InterPro" id="IPR016166">
    <property type="entry name" value="FAD-bd_PCMH"/>
</dbReference>
<keyword evidence="5" id="KW-0560">Oxidoreductase</keyword>
<gene>
    <name evidence="8" type="ORF">K469DRAFT_204690</name>
</gene>
<dbReference type="SUPFAM" id="SSF56176">
    <property type="entry name" value="FAD-binding/transporter-associated domain-like"/>
    <property type="match status" value="1"/>
</dbReference>
<dbReference type="GO" id="GO:0016491">
    <property type="term" value="F:oxidoreductase activity"/>
    <property type="evidence" value="ECO:0007669"/>
    <property type="project" value="UniProtKB-KW"/>
</dbReference>
<accession>A0A6A6E0B4</accession>
<dbReference type="InterPro" id="IPR036318">
    <property type="entry name" value="FAD-bd_PCMH-like_sf"/>
</dbReference>
<comment type="similarity">
    <text evidence="2">Belongs to the oxygen-dependent FAD-linked oxidoreductase family.</text>
</comment>
<dbReference type="EMBL" id="ML994640">
    <property type="protein sequence ID" value="KAF2183999.1"/>
    <property type="molecule type" value="Genomic_DNA"/>
</dbReference>
<feature type="signal peptide" evidence="6">
    <location>
        <begin position="1"/>
        <end position="21"/>
    </location>
</feature>